<dbReference type="PROSITE" id="PS50863">
    <property type="entry name" value="B3"/>
    <property type="match status" value="6"/>
</dbReference>
<evidence type="ECO:0000256" key="1">
    <source>
        <dbReference type="ARBA" id="ARBA00004123"/>
    </source>
</evidence>
<dbReference type="PANTHER" id="PTHR31391">
    <property type="entry name" value="B3 DOMAIN-CONTAINING PROTEIN OS11G0197600-RELATED"/>
    <property type="match status" value="1"/>
</dbReference>
<keyword evidence="2" id="KW-0805">Transcription regulation</keyword>
<feature type="domain" description="TF-B3" evidence="7">
    <location>
        <begin position="538"/>
        <end position="633"/>
    </location>
</feature>
<dbReference type="InterPro" id="IPR003340">
    <property type="entry name" value="B3_DNA-bd"/>
</dbReference>
<dbReference type="SUPFAM" id="SSF101936">
    <property type="entry name" value="DNA-binding pseudobarrel domain"/>
    <property type="match status" value="6"/>
</dbReference>
<feature type="domain" description="TF-B3" evidence="7">
    <location>
        <begin position="99"/>
        <end position="192"/>
    </location>
</feature>
<evidence type="ECO:0000256" key="6">
    <source>
        <dbReference type="SAM" id="MobiDB-lite"/>
    </source>
</evidence>
<keyword evidence="5" id="KW-0539">Nucleus</keyword>
<accession>A0ABR2TNM8</accession>
<evidence type="ECO:0000256" key="3">
    <source>
        <dbReference type="ARBA" id="ARBA00023125"/>
    </source>
</evidence>
<dbReference type="SMART" id="SM01019">
    <property type="entry name" value="B3"/>
    <property type="match status" value="6"/>
</dbReference>
<evidence type="ECO:0000256" key="4">
    <source>
        <dbReference type="ARBA" id="ARBA00023163"/>
    </source>
</evidence>
<proteinExistence type="predicted"/>
<gene>
    <name evidence="8" type="ORF">V6N11_023650</name>
</gene>
<feature type="region of interest" description="Disordered" evidence="6">
    <location>
        <begin position="207"/>
        <end position="226"/>
    </location>
</feature>
<dbReference type="EMBL" id="JBBPBN010000005">
    <property type="protein sequence ID" value="KAK9038797.1"/>
    <property type="molecule type" value="Genomic_DNA"/>
</dbReference>
<keyword evidence="4" id="KW-0804">Transcription</keyword>
<keyword evidence="9" id="KW-1185">Reference proteome</keyword>
<sequence>MILLTPSSLKPQTYAVYSLVSIPFFNSRLLPPGFAGKYLPIHKCNMEYNQFMDGGWQWQLFVKDYHLRKPVNILFNRVPMSSHQRRDNNHSMFTSKTPHFFKVILQDTIRDGILVIPRRFVRKYGNQLPSTVKLEVPSGAIWQVELTKSDGRVRLQEGWREFAEHYSLELGSFVVFRYEGNGHFGVLIFDRSASEIEYSRTRTENDNVSAGRKRKMKPDLPCPLPQKKIRTGSKLEDLSSQISLDDPNSENIKLGNLKKNENSCSSKGQVAGVGVNSARGSVEMEVLCCWQKLTDAERAHAIQIANAFKRTENPVFLVFLRPSSLRYPYQMHIPLDFARKFLAENSGNLTISNSAGKTWPLKYFRSAGNKTLHAQLYGGWRVFVEDNHLGVGDVCAFELIKHPEILMKVNVYPLVPYAREAFRPRLTADKSIANRVRTRSLINDTEPDCRQTPCPSSFKEYKVPKLNKQKKSVSFQYSAKELGGEFKFSAKHNNGGVLSGAWGYPKPDLVGKIEPLTTTDKQRAFIQASAFKSANCSFTVVMQPSYVITDCYLNIPYKFAKRCFKKSGEITLRVSDGRTWIMNYKRKVTSAKFLRNNWRAFVLDNNLKVGDICVFELIKENENLLEVSIFSAAHAASWSSSRLVSRKSKEKSHLPCPLVRKKMRTDSPNKLGTNSKLEILSSCISSDQSNSSKINLGDLRKVENSTGQLNAEESLKTEAISCLQHLTATEKARAVQIASAFKSTGNPVFMVVMRPSFIHNGRRMCIPTDFARKFLTMQKCNLTLCNSAGKTWSVKYRRNVGIKFLQTELCGGWQAFVEDNHLSVGDICIFELIKRNEIFMKVTIYPVVENVSKACRPLAHRSIANQVKTRRLVSDTEPISAAYIARSKKSKEKSHLPCSLPRKKMRTDSPNQAGHLNPERSVKTEALTCSQHLTTTAKAHAVQIASAFKSTGNPVFTVVMQPSFVCNKYVLGIPSDFAREFLTMQKCNVTLCNSTGKTWPAMYRRNAESKSLQPVLYGGWQAFVEENHLGVGDICVFELIKHPEILMKVIIYLVVENASKACRSFAHGSIANRVKTRSLVSDAEPTCQQSPCSSSSRKFKDPTDAYIEILDDSKLNQKTNKKLTSNMMRTNSNGSIQAKGIKLKKEKKSTNSQCIKKELWGELKYSAKYGSGRMSGGRRSLKPDLMGRIKAKPSTPTEKQRACIGASDFRTSNPSFSVVMHPAYVNSCTHLRIPGGFAKRYLQNNGEIVLRVPDGRTWTVEYEIMIEKEHRRARFHSRSWRPFVKGNELKVGDVCIFELTKKNGNLLEVVIRRKDRN</sequence>
<feature type="domain" description="TF-B3" evidence="7">
    <location>
        <begin position="749"/>
        <end position="848"/>
    </location>
</feature>
<keyword evidence="3" id="KW-0238">DNA-binding</keyword>
<evidence type="ECO:0000256" key="5">
    <source>
        <dbReference type="ARBA" id="ARBA00023242"/>
    </source>
</evidence>
<evidence type="ECO:0000313" key="9">
    <source>
        <dbReference type="Proteomes" id="UP001396334"/>
    </source>
</evidence>
<organism evidence="8 9">
    <name type="scientific">Hibiscus sabdariffa</name>
    <name type="common">roselle</name>
    <dbReference type="NCBI Taxonomy" id="183260"/>
    <lineage>
        <taxon>Eukaryota</taxon>
        <taxon>Viridiplantae</taxon>
        <taxon>Streptophyta</taxon>
        <taxon>Embryophyta</taxon>
        <taxon>Tracheophyta</taxon>
        <taxon>Spermatophyta</taxon>
        <taxon>Magnoliopsida</taxon>
        <taxon>eudicotyledons</taxon>
        <taxon>Gunneridae</taxon>
        <taxon>Pentapetalae</taxon>
        <taxon>rosids</taxon>
        <taxon>malvids</taxon>
        <taxon>Malvales</taxon>
        <taxon>Malvaceae</taxon>
        <taxon>Malvoideae</taxon>
        <taxon>Hibiscus</taxon>
    </lineage>
</organism>
<name>A0ABR2TNM8_9ROSI</name>
<dbReference type="Gene3D" id="2.40.330.10">
    <property type="entry name" value="DNA-binding pseudobarrel domain"/>
    <property type="match status" value="6"/>
</dbReference>
<protein>
    <recommendedName>
        <fullName evidence="7">TF-B3 domain-containing protein</fullName>
    </recommendedName>
</protein>
<dbReference type="InterPro" id="IPR015300">
    <property type="entry name" value="DNA-bd_pseudobarrel_sf"/>
</dbReference>
<reference evidence="8 9" key="1">
    <citation type="journal article" date="2024" name="G3 (Bethesda)">
        <title>Genome assembly of Hibiscus sabdariffa L. provides insights into metabolisms of medicinal natural products.</title>
        <authorList>
            <person name="Kim T."/>
        </authorList>
    </citation>
    <scope>NUCLEOTIDE SEQUENCE [LARGE SCALE GENOMIC DNA]</scope>
    <source>
        <strain evidence="8">TK-2024</strain>
        <tissue evidence="8">Old leaves</tissue>
    </source>
</reference>
<feature type="domain" description="TF-B3" evidence="7">
    <location>
        <begin position="956"/>
        <end position="1055"/>
    </location>
</feature>
<feature type="region of interest" description="Disordered" evidence="6">
    <location>
        <begin position="890"/>
        <end position="919"/>
    </location>
</feature>
<dbReference type="Proteomes" id="UP001396334">
    <property type="component" value="Unassembled WGS sequence"/>
</dbReference>
<evidence type="ECO:0000256" key="2">
    <source>
        <dbReference type="ARBA" id="ARBA00023015"/>
    </source>
</evidence>
<dbReference type="Pfam" id="PF02362">
    <property type="entry name" value="B3"/>
    <property type="match status" value="6"/>
</dbReference>
<comment type="caution">
    <text evidence="8">The sequence shown here is derived from an EMBL/GenBank/DDBJ whole genome shotgun (WGS) entry which is preliminary data.</text>
</comment>
<comment type="subcellular location">
    <subcellularLocation>
        <location evidence="1">Nucleus</location>
    </subcellularLocation>
</comment>
<feature type="domain" description="TF-B3" evidence="7">
    <location>
        <begin position="316"/>
        <end position="413"/>
    </location>
</feature>
<dbReference type="CDD" id="cd10017">
    <property type="entry name" value="B3_DNA"/>
    <property type="match status" value="6"/>
</dbReference>
<dbReference type="PANTHER" id="PTHR31391:SF106">
    <property type="entry name" value="B3 DOMAIN-CONTAINING PROTEIN OS01G0723500"/>
    <property type="match status" value="1"/>
</dbReference>
<dbReference type="InterPro" id="IPR044837">
    <property type="entry name" value="REM16-like"/>
</dbReference>
<evidence type="ECO:0000313" key="8">
    <source>
        <dbReference type="EMBL" id="KAK9038797.1"/>
    </source>
</evidence>
<evidence type="ECO:0000259" key="7">
    <source>
        <dbReference type="PROSITE" id="PS50863"/>
    </source>
</evidence>
<feature type="domain" description="TF-B3" evidence="7">
    <location>
        <begin position="1216"/>
        <end position="1315"/>
    </location>
</feature>